<gene>
    <name evidence="6" type="ORF">IE077_004315</name>
</gene>
<accession>A0ABQ7J4Z9</accession>
<evidence type="ECO:0000256" key="1">
    <source>
        <dbReference type="ARBA" id="ARBA00006850"/>
    </source>
</evidence>
<dbReference type="InterPro" id="IPR001163">
    <property type="entry name" value="Sm_dom_euk/arc"/>
</dbReference>
<dbReference type="SUPFAM" id="SSF50182">
    <property type="entry name" value="Sm-like ribonucleoproteins"/>
    <property type="match status" value="1"/>
</dbReference>
<name>A0ABQ7J4Z9_9APIC</name>
<comment type="similarity">
    <text evidence="1">Belongs to the snRNP Sm proteins family.</text>
</comment>
<dbReference type="EMBL" id="JADAQX010001020">
    <property type="protein sequence ID" value="KAF8819033.1"/>
    <property type="molecule type" value="Genomic_DNA"/>
</dbReference>
<evidence type="ECO:0000256" key="3">
    <source>
        <dbReference type="ARBA" id="ARBA00022884"/>
    </source>
</evidence>
<evidence type="ECO:0000313" key="7">
    <source>
        <dbReference type="Proteomes" id="UP000823046"/>
    </source>
</evidence>
<keyword evidence="7" id="KW-1185">Reference proteome</keyword>
<evidence type="ECO:0000313" key="6">
    <source>
        <dbReference type="EMBL" id="KAF8819033.1"/>
    </source>
</evidence>
<dbReference type="PANTHER" id="PTHR15588:SF8">
    <property type="entry name" value="U6 SNRNA-ASSOCIATED SM-LIKE PROTEIN LSM1"/>
    <property type="match status" value="1"/>
</dbReference>
<organism evidence="6 7">
    <name type="scientific">Cardiosporidium cionae</name>
    <dbReference type="NCBI Taxonomy" id="476202"/>
    <lineage>
        <taxon>Eukaryota</taxon>
        <taxon>Sar</taxon>
        <taxon>Alveolata</taxon>
        <taxon>Apicomplexa</taxon>
        <taxon>Aconoidasida</taxon>
        <taxon>Nephromycida</taxon>
        <taxon>Cardiosporidium</taxon>
    </lineage>
</organism>
<keyword evidence="3" id="KW-0694">RNA-binding</keyword>
<comment type="caution">
    <text evidence="6">The sequence shown here is derived from an EMBL/GenBank/DDBJ whole genome shotgun (WGS) entry which is preliminary data.</text>
</comment>
<reference evidence="6 7" key="1">
    <citation type="journal article" date="2020" name="bioRxiv">
        <title>Metabolic contributions of an alphaproteobacterial endosymbiont in the apicomplexan Cardiosporidium cionae.</title>
        <authorList>
            <person name="Hunter E.S."/>
            <person name="Paight C.J."/>
            <person name="Lane C.E."/>
        </authorList>
    </citation>
    <scope>NUCLEOTIDE SEQUENCE [LARGE SCALE GENOMIC DNA]</scope>
    <source>
        <strain evidence="6">ESH_2018</strain>
    </source>
</reference>
<dbReference type="PROSITE" id="PS52002">
    <property type="entry name" value="SM"/>
    <property type="match status" value="1"/>
</dbReference>
<evidence type="ECO:0000256" key="4">
    <source>
        <dbReference type="ARBA" id="ARBA00023274"/>
    </source>
</evidence>
<evidence type="ECO:0000259" key="5">
    <source>
        <dbReference type="PROSITE" id="PS52002"/>
    </source>
</evidence>
<dbReference type="InterPro" id="IPR010920">
    <property type="entry name" value="LSM_dom_sf"/>
</dbReference>
<keyword evidence="2" id="KW-0507">mRNA processing</keyword>
<dbReference type="Proteomes" id="UP000823046">
    <property type="component" value="Unassembled WGS sequence"/>
</dbReference>
<keyword evidence="4" id="KW-0687">Ribonucleoprotein</keyword>
<dbReference type="PANTHER" id="PTHR15588">
    <property type="entry name" value="LSM1"/>
    <property type="match status" value="1"/>
</dbReference>
<feature type="domain" description="Sm" evidence="5">
    <location>
        <begin position="12"/>
        <end position="87"/>
    </location>
</feature>
<dbReference type="Gene3D" id="2.30.30.100">
    <property type="match status" value="1"/>
</dbReference>
<dbReference type="Pfam" id="PF01423">
    <property type="entry name" value="LSM"/>
    <property type="match status" value="1"/>
</dbReference>
<sequence>MDSLETNLKLPNWLKSLEDELDCLLLVLLRDGRRLTGFLRTFDQYGNLMLEDVKQQITFESYFAELPLGCLIIRGDNIVLFGAVDDTKETALIRKPISEVLELQHRREVEQNAIKKQHLPSMKYHGSRIDPALDIWEE</sequence>
<proteinExistence type="inferred from homology"/>
<dbReference type="InterPro" id="IPR044642">
    <property type="entry name" value="PTHR15588"/>
</dbReference>
<evidence type="ECO:0000256" key="2">
    <source>
        <dbReference type="ARBA" id="ARBA00022664"/>
    </source>
</evidence>
<dbReference type="SMART" id="SM00651">
    <property type="entry name" value="Sm"/>
    <property type="match status" value="1"/>
</dbReference>
<dbReference type="InterPro" id="IPR047575">
    <property type="entry name" value="Sm"/>
</dbReference>
<protein>
    <submittedName>
        <fullName evidence="6">U6 snRna-associated Sm family protein LSm8</fullName>
    </submittedName>
</protein>